<protein>
    <recommendedName>
        <fullName evidence="7">Phosphatidylglycerol--prolipoprotein diacylglyceryl transferase</fullName>
        <ecNumber evidence="7">2.5.1.145</ecNumber>
    </recommendedName>
</protein>
<keyword evidence="9" id="KW-1185">Reference proteome</keyword>
<name>A0A2A8D1C7_9BACT</name>
<dbReference type="PANTHER" id="PTHR30589">
    <property type="entry name" value="PROLIPOPROTEIN DIACYLGLYCERYL TRANSFERASE"/>
    <property type="match status" value="1"/>
</dbReference>
<dbReference type="AlphaFoldDB" id="A0A2A8D1C7"/>
<keyword evidence="2 7" id="KW-1003">Cell membrane</keyword>
<evidence type="ECO:0000256" key="7">
    <source>
        <dbReference type="HAMAP-Rule" id="MF_01147"/>
    </source>
</evidence>
<proteinExistence type="inferred from homology"/>
<gene>
    <name evidence="7 8" type="primary">lgt</name>
    <name evidence="8" type="ORF">CRI94_05325</name>
</gene>
<reference evidence="8 9" key="1">
    <citation type="submission" date="2017-10" db="EMBL/GenBank/DDBJ databases">
        <title>Draft genome of Longibacter Salinarum.</title>
        <authorList>
            <person name="Goh K.M."/>
            <person name="Shamsir M.S."/>
            <person name="Lim S.W."/>
        </authorList>
    </citation>
    <scope>NUCLEOTIDE SEQUENCE [LARGE SCALE GENOMIC DNA]</scope>
    <source>
        <strain evidence="8 9">KCTC 52045</strain>
    </source>
</reference>
<comment type="function">
    <text evidence="7">Catalyzes the transfer of the diacylglyceryl group from phosphatidylglycerol to the sulfhydryl group of the N-terminal cysteine of a prolipoprotein, the first step in the formation of mature lipoproteins.</text>
</comment>
<sequence length="276" mass="30808">MSPSLSLVASGLAVIRWNVDPVMFRLGSLAPRWYGLLFGIGFLLSFYAMRSIFLREGKPEHDVDTLLYWILGGTVIGARLGHVLFYDPGYYLTHPGQILQVWEGGLASHGGFIGVLTALYLYARSRPGQPFLWLLDRIAMPAALTGGLIRLGNLFNSEILGTPTDVPWAFIFELRDMTPRHPAQLYESLSYFAICGILVWLYRRSDSSPRFGTLSGAFMVLVFGSRFMIEFVKAQQAHFELGLSLTMGQLLSIPVVAFGIWLLWSSRSRPSQPPEA</sequence>
<dbReference type="HAMAP" id="MF_01147">
    <property type="entry name" value="Lgt"/>
    <property type="match status" value="1"/>
</dbReference>
<dbReference type="Pfam" id="PF01790">
    <property type="entry name" value="LGT"/>
    <property type="match status" value="1"/>
</dbReference>
<dbReference type="NCBIfam" id="TIGR00544">
    <property type="entry name" value="lgt"/>
    <property type="match status" value="1"/>
</dbReference>
<dbReference type="GO" id="GO:0005886">
    <property type="term" value="C:plasma membrane"/>
    <property type="evidence" value="ECO:0007669"/>
    <property type="project" value="UniProtKB-SubCell"/>
</dbReference>
<comment type="pathway">
    <text evidence="7">Protein modification; lipoprotein biosynthesis (diacylglyceryl transfer).</text>
</comment>
<dbReference type="RefSeq" id="WP_098074627.1">
    <property type="nucleotide sequence ID" value="NZ_PDEQ01000002.1"/>
</dbReference>
<dbReference type="InterPro" id="IPR001640">
    <property type="entry name" value="Lgt"/>
</dbReference>
<evidence type="ECO:0000313" key="9">
    <source>
        <dbReference type="Proteomes" id="UP000220102"/>
    </source>
</evidence>
<evidence type="ECO:0000256" key="5">
    <source>
        <dbReference type="ARBA" id="ARBA00022989"/>
    </source>
</evidence>
<keyword evidence="5 7" id="KW-1133">Transmembrane helix</keyword>
<feature type="binding site" evidence="7">
    <location>
        <position position="150"/>
    </location>
    <ligand>
        <name>a 1,2-diacyl-sn-glycero-3-phospho-(1'-sn-glycerol)</name>
        <dbReference type="ChEBI" id="CHEBI:64716"/>
    </ligand>
</feature>
<evidence type="ECO:0000256" key="6">
    <source>
        <dbReference type="ARBA" id="ARBA00023136"/>
    </source>
</evidence>
<dbReference type="UniPathway" id="UPA00664"/>
<dbReference type="PANTHER" id="PTHR30589:SF0">
    <property type="entry name" value="PHOSPHATIDYLGLYCEROL--PROLIPOPROTEIN DIACYLGLYCERYL TRANSFERASE"/>
    <property type="match status" value="1"/>
</dbReference>
<dbReference type="EMBL" id="PDEQ01000002">
    <property type="protein sequence ID" value="PEN14448.1"/>
    <property type="molecule type" value="Genomic_DNA"/>
</dbReference>
<evidence type="ECO:0000256" key="3">
    <source>
        <dbReference type="ARBA" id="ARBA00022679"/>
    </source>
</evidence>
<organism evidence="8 9">
    <name type="scientific">Longibacter salinarum</name>
    <dbReference type="NCBI Taxonomy" id="1850348"/>
    <lineage>
        <taxon>Bacteria</taxon>
        <taxon>Pseudomonadati</taxon>
        <taxon>Rhodothermota</taxon>
        <taxon>Rhodothermia</taxon>
        <taxon>Rhodothermales</taxon>
        <taxon>Salisaetaceae</taxon>
        <taxon>Longibacter</taxon>
    </lineage>
</organism>
<feature type="transmembrane region" description="Helical" evidence="7">
    <location>
        <begin position="66"/>
        <end position="86"/>
    </location>
</feature>
<feature type="transmembrane region" description="Helical" evidence="7">
    <location>
        <begin position="241"/>
        <end position="264"/>
    </location>
</feature>
<dbReference type="GO" id="GO:0042158">
    <property type="term" value="P:lipoprotein biosynthetic process"/>
    <property type="evidence" value="ECO:0007669"/>
    <property type="project" value="UniProtKB-UniRule"/>
</dbReference>
<evidence type="ECO:0000256" key="2">
    <source>
        <dbReference type="ARBA" id="ARBA00022475"/>
    </source>
</evidence>
<comment type="subcellular location">
    <subcellularLocation>
        <location evidence="7">Cell membrane</location>
        <topology evidence="7">Multi-pass membrane protein</topology>
    </subcellularLocation>
</comment>
<keyword evidence="4 7" id="KW-0812">Transmembrane</keyword>
<dbReference type="OrthoDB" id="871140at2"/>
<comment type="catalytic activity">
    <reaction evidence="7">
        <text>L-cysteinyl-[prolipoprotein] + a 1,2-diacyl-sn-glycero-3-phospho-(1'-sn-glycerol) = an S-1,2-diacyl-sn-glyceryl-L-cysteinyl-[prolipoprotein] + sn-glycerol 1-phosphate + H(+)</text>
        <dbReference type="Rhea" id="RHEA:56712"/>
        <dbReference type="Rhea" id="RHEA-COMP:14679"/>
        <dbReference type="Rhea" id="RHEA-COMP:14680"/>
        <dbReference type="ChEBI" id="CHEBI:15378"/>
        <dbReference type="ChEBI" id="CHEBI:29950"/>
        <dbReference type="ChEBI" id="CHEBI:57685"/>
        <dbReference type="ChEBI" id="CHEBI:64716"/>
        <dbReference type="ChEBI" id="CHEBI:140658"/>
        <dbReference type="EC" id="2.5.1.145"/>
    </reaction>
</comment>
<dbReference type="EC" id="2.5.1.145" evidence="7"/>
<evidence type="ECO:0000313" key="8">
    <source>
        <dbReference type="EMBL" id="PEN14448.1"/>
    </source>
</evidence>
<feature type="transmembrane region" description="Helical" evidence="7">
    <location>
        <begin position="185"/>
        <end position="203"/>
    </location>
</feature>
<evidence type="ECO:0000256" key="1">
    <source>
        <dbReference type="ARBA" id="ARBA00007150"/>
    </source>
</evidence>
<dbReference type="GO" id="GO:0008961">
    <property type="term" value="F:phosphatidylglycerol-prolipoprotein diacylglyceryl transferase activity"/>
    <property type="evidence" value="ECO:0007669"/>
    <property type="project" value="UniProtKB-UniRule"/>
</dbReference>
<comment type="similarity">
    <text evidence="1 7">Belongs to the Lgt family.</text>
</comment>
<keyword evidence="3 7" id="KW-0808">Transferase</keyword>
<feature type="transmembrane region" description="Helical" evidence="7">
    <location>
        <begin position="209"/>
        <end position="229"/>
    </location>
</feature>
<feature type="transmembrane region" description="Helical" evidence="7">
    <location>
        <begin position="32"/>
        <end position="54"/>
    </location>
</feature>
<comment type="caution">
    <text evidence="8">The sequence shown here is derived from an EMBL/GenBank/DDBJ whole genome shotgun (WGS) entry which is preliminary data.</text>
</comment>
<accession>A0A2A8D1C7</accession>
<dbReference type="Proteomes" id="UP000220102">
    <property type="component" value="Unassembled WGS sequence"/>
</dbReference>
<keyword evidence="8" id="KW-0449">Lipoprotein</keyword>
<feature type="transmembrane region" description="Helical" evidence="7">
    <location>
        <begin position="106"/>
        <end position="123"/>
    </location>
</feature>
<evidence type="ECO:0000256" key="4">
    <source>
        <dbReference type="ARBA" id="ARBA00022692"/>
    </source>
</evidence>
<keyword evidence="6 7" id="KW-0472">Membrane</keyword>